<organism evidence="9 10">
    <name type="scientific">Cytobacillus mangrovibacter</name>
    <dbReference type="NCBI Taxonomy" id="3299024"/>
    <lineage>
        <taxon>Bacteria</taxon>
        <taxon>Bacillati</taxon>
        <taxon>Bacillota</taxon>
        <taxon>Bacilli</taxon>
        <taxon>Bacillales</taxon>
        <taxon>Bacillaceae</taxon>
        <taxon>Cytobacillus</taxon>
    </lineage>
</organism>
<proteinExistence type="predicted"/>
<evidence type="ECO:0000259" key="8">
    <source>
        <dbReference type="Pfam" id="PF06808"/>
    </source>
</evidence>
<comment type="subcellular location">
    <subcellularLocation>
        <location evidence="1">Cell inner membrane</location>
        <topology evidence="1">Multi-pass membrane protein</topology>
    </subcellularLocation>
</comment>
<dbReference type="RefSeq" id="WP_389222780.1">
    <property type="nucleotide sequence ID" value="NZ_JBIACJ010000014.1"/>
</dbReference>
<comment type="caution">
    <text evidence="9">The sequence shown here is derived from an EMBL/GenBank/DDBJ whole genome shotgun (WGS) entry which is preliminary data.</text>
</comment>
<feature type="transmembrane region" description="Helical" evidence="7">
    <location>
        <begin position="41"/>
        <end position="63"/>
    </location>
</feature>
<keyword evidence="4 7" id="KW-0812">Transmembrane</keyword>
<evidence type="ECO:0000256" key="3">
    <source>
        <dbReference type="ARBA" id="ARBA00022519"/>
    </source>
</evidence>
<dbReference type="PIRSF" id="PIRSF006066">
    <property type="entry name" value="HI0050"/>
    <property type="match status" value="1"/>
</dbReference>
<keyword evidence="5 7" id="KW-1133">Transmembrane helix</keyword>
<evidence type="ECO:0000256" key="2">
    <source>
        <dbReference type="ARBA" id="ARBA00022475"/>
    </source>
</evidence>
<dbReference type="InterPro" id="IPR010656">
    <property type="entry name" value="DctM"/>
</dbReference>
<feature type="transmembrane region" description="Helical" evidence="7">
    <location>
        <begin position="167"/>
        <end position="190"/>
    </location>
</feature>
<gene>
    <name evidence="9" type="ORF">ACFYKT_19080</name>
</gene>
<keyword evidence="2" id="KW-1003">Cell membrane</keyword>
<dbReference type="Pfam" id="PF06808">
    <property type="entry name" value="DctM"/>
    <property type="match status" value="1"/>
</dbReference>
<feature type="transmembrane region" description="Helical" evidence="7">
    <location>
        <begin position="241"/>
        <end position="259"/>
    </location>
</feature>
<feature type="transmembrane region" description="Helical" evidence="7">
    <location>
        <begin position="216"/>
        <end position="235"/>
    </location>
</feature>
<accession>A0ABW6K2L1</accession>
<dbReference type="PANTHER" id="PTHR33362">
    <property type="entry name" value="SIALIC ACID TRAP TRANSPORTER PERMEASE PROTEIN SIAT-RELATED"/>
    <property type="match status" value="1"/>
</dbReference>
<evidence type="ECO:0000313" key="10">
    <source>
        <dbReference type="Proteomes" id="UP001601058"/>
    </source>
</evidence>
<evidence type="ECO:0000256" key="6">
    <source>
        <dbReference type="ARBA" id="ARBA00023136"/>
    </source>
</evidence>
<feature type="domain" description="TRAP C4-dicarboxylate transport system permease DctM subunit" evidence="8">
    <location>
        <begin position="7"/>
        <end position="416"/>
    </location>
</feature>
<keyword evidence="6 7" id="KW-0472">Membrane</keyword>
<dbReference type="EMBL" id="JBIACJ010000014">
    <property type="protein sequence ID" value="MFE8698414.1"/>
    <property type="molecule type" value="Genomic_DNA"/>
</dbReference>
<evidence type="ECO:0000256" key="1">
    <source>
        <dbReference type="ARBA" id="ARBA00004429"/>
    </source>
</evidence>
<feature type="transmembrane region" description="Helical" evidence="7">
    <location>
        <begin position="336"/>
        <end position="352"/>
    </location>
</feature>
<evidence type="ECO:0000313" key="9">
    <source>
        <dbReference type="EMBL" id="MFE8698414.1"/>
    </source>
</evidence>
<dbReference type="InterPro" id="IPR004681">
    <property type="entry name" value="TRAP_DctM"/>
</dbReference>
<feature type="transmembrane region" description="Helical" evidence="7">
    <location>
        <begin position="312"/>
        <end position="329"/>
    </location>
</feature>
<dbReference type="PANTHER" id="PTHR33362:SF3">
    <property type="entry name" value="SIALIC ACID TRAP TRANSPORTER PERMEASE PROTEIN SIAT"/>
    <property type="match status" value="1"/>
</dbReference>
<feature type="transmembrane region" description="Helical" evidence="7">
    <location>
        <begin position="271"/>
        <end position="292"/>
    </location>
</feature>
<name>A0ABW6K2L1_9BACI</name>
<keyword evidence="10" id="KW-1185">Reference proteome</keyword>
<keyword evidence="3" id="KW-0997">Cell inner membrane</keyword>
<feature type="transmembrane region" description="Helical" evidence="7">
    <location>
        <begin position="358"/>
        <end position="380"/>
    </location>
</feature>
<feature type="transmembrane region" description="Helical" evidence="7">
    <location>
        <begin position="392"/>
        <end position="413"/>
    </location>
</feature>
<reference evidence="9 10" key="1">
    <citation type="submission" date="2024-08" db="EMBL/GenBank/DDBJ databases">
        <title>Two novel Cytobacillus novel species.</title>
        <authorList>
            <person name="Liu G."/>
        </authorList>
    </citation>
    <scope>NUCLEOTIDE SEQUENCE [LARGE SCALE GENOMIC DNA]</scope>
    <source>
        <strain evidence="9 10">FJAT-53684</strain>
    </source>
</reference>
<evidence type="ECO:0000256" key="4">
    <source>
        <dbReference type="ARBA" id="ARBA00022692"/>
    </source>
</evidence>
<dbReference type="NCBIfam" id="TIGR00786">
    <property type="entry name" value="dctM"/>
    <property type="match status" value="1"/>
</dbReference>
<evidence type="ECO:0000256" key="5">
    <source>
        <dbReference type="ARBA" id="ARBA00022989"/>
    </source>
</evidence>
<protein>
    <submittedName>
        <fullName evidence="9">TRAP transporter large permease</fullName>
    </submittedName>
</protein>
<dbReference type="Proteomes" id="UP001601058">
    <property type="component" value="Unassembled WGS sequence"/>
</dbReference>
<feature type="transmembrane region" description="Helical" evidence="7">
    <location>
        <begin position="133"/>
        <end position="161"/>
    </location>
</feature>
<evidence type="ECO:0000256" key="7">
    <source>
        <dbReference type="SAM" id="Phobius"/>
    </source>
</evidence>
<sequence>MMSLLTVVLLIVLVAIRTPISMTLGISALITFWVGGLPLRIIPQALTGSVFNFTLLAVPFFILAGNLMNTGGLTDRIFNFARSVVGRIPGGLAHVNVFASTLFAGISGSAVADIAGLGVIEYRAMKEAGYRNAFSAAITAVSGCIGPIMPPSIFMIIYAVIAEVSVAKLFIAGIIPAILMTLVLMIAIYIQVRSGREVCPIDPPTPFSYKWKTFKAALLTLGTPIIVLYGMVGGLVTPTQAGIIAVVYTIIIGFIYRELTWSKMVEAFKESALLTSHVIFLVAIAGMLGWIVTYERVGETLTNFFLSLTDNPLLVLLIILVILLFAGTIMSGTEALIILAPILVPVILNYGIDPIHFGVVMCLALAIGVVTPPIGVGLFVISNISKLKIESIVPATIPYIISLIICLLIVTFVPELSTWLPDLIVKE</sequence>